<organism evidence="2 3">
    <name type="scientific">Eumeta variegata</name>
    <name type="common">Bagworm moth</name>
    <name type="synonym">Eumeta japonica</name>
    <dbReference type="NCBI Taxonomy" id="151549"/>
    <lineage>
        <taxon>Eukaryota</taxon>
        <taxon>Metazoa</taxon>
        <taxon>Ecdysozoa</taxon>
        <taxon>Arthropoda</taxon>
        <taxon>Hexapoda</taxon>
        <taxon>Insecta</taxon>
        <taxon>Pterygota</taxon>
        <taxon>Neoptera</taxon>
        <taxon>Endopterygota</taxon>
        <taxon>Lepidoptera</taxon>
        <taxon>Glossata</taxon>
        <taxon>Ditrysia</taxon>
        <taxon>Tineoidea</taxon>
        <taxon>Psychidae</taxon>
        <taxon>Oiketicinae</taxon>
        <taxon>Eumeta</taxon>
    </lineage>
</organism>
<feature type="region of interest" description="Disordered" evidence="1">
    <location>
        <begin position="19"/>
        <end position="55"/>
    </location>
</feature>
<sequence length="168" mass="18725">MLYSIKSWIQIQHKIEDSARPGHASAAGPSRPGVHGRAMRSSGGRCAGAPGRHKSRSGTVERFCFIVPRLPAVFIGDAPHAAVAALRYLFKSHLTPYARVLCAWEILMQSMALASGILKSEQWHERRRELVKRGECHRGKWQCWRSGGEASSGERALAFSAWHFPRHT</sequence>
<dbReference type="EMBL" id="BGZK01002437">
    <property type="protein sequence ID" value="GBP93931.1"/>
    <property type="molecule type" value="Genomic_DNA"/>
</dbReference>
<evidence type="ECO:0000256" key="1">
    <source>
        <dbReference type="SAM" id="MobiDB-lite"/>
    </source>
</evidence>
<protein>
    <submittedName>
        <fullName evidence="2">Uncharacterized protein</fullName>
    </submittedName>
</protein>
<accession>A0A4C1ZYM0</accession>
<dbReference type="AlphaFoldDB" id="A0A4C1ZYM0"/>
<name>A0A4C1ZYM0_EUMVA</name>
<proteinExistence type="predicted"/>
<evidence type="ECO:0000313" key="3">
    <source>
        <dbReference type="Proteomes" id="UP000299102"/>
    </source>
</evidence>
<keyword evidence="3" id="KW-1185">Reference proteome</keyword>
<gene>
    <name evidence="2" type="ORF">EVAR_53663_1</name>
</gene>
<evidence type="ECO:0000313" key="2">
    <source>
        <dbReference type="EMBL" id="GBP93931.1"/>
    </source>
</evidence>
<comment type="caution">
    <text evidence="2">The sequence shown here is derived from an EMBL/GenBank/DDBJ whole genome shotgun (WGS) entry which is preliminary data.</text>
</comment>
<dbReference type="Proteomes" id="UP000299102">
    <property type="component" value="Unassembled WGS sequence"/>
</dbReference>
<reference evidence="2 3" key="1">
    <citation type="journal article" date="2019" name="Commun. Biol.">
        <title>The bagworm genome reveals a unique fibroin gene that provides high tensile strength.</title>
        <authorList>
            <person name="Kono N."/>
            <person name="Nakamura H."/>
            <person name="Ohtoshi R."/>
            <person name="Tomita M."/>
            <person name="Numata K."/>
            <person name="Arakawa K."/>
        </authorList>
    </citation>
    <scope>NUCLEOTIDE SEQUENCE [LARGE SCALE GENOMIC DNA]</scope>
</reference>